<accession>A0A1H7W9D1</accession>
<organism evidence="11 12">
    <name type="scientific">Syntrophus gentianae</name>
    <dbReference type="NCBI Taxonomy" id="43775"/>
    <lineage>
        <taxon>Bacteria</taxon>
        <taxon>Pseudomonadati</taxon>
        <taxon>Thermodesulfobacteriota</taxon>
        <taxon>Syntrophia</taxon>
        <taxon>Syntrophales</taxon>
        <taxon>Syntrophaceae</taxon>
        <taxon>Syntrophus</taxon>
    </lineage>
</organism>
<dbReference type="GO" id="GO:0009279">
    <property type="term" value="C:cell outer membrane"/>
    <property type="evidence" value="ECO:0007669"/>
    <property type="project" value="UniProtKB-UniRule"/>
</dbReference>
<sequence>MGKYIPVDKRILISFCRIFVIGLAAFLLGTGNLLAAEATRIVVLPFDVFTSTDKAFLQEALSSNLSSEFRKSRNVQLIEESAYAKILAGQAVTEALGYKVGSDTGAAYVVLGSLSEFGETLSADIRILDIRQGKGMPPLFVQGKRSSLDKLAAELKTTVLLKIAPELRIVRVEILGNKKIGTSAIEQVLQSRQGGLFSEESVSTDIKAIYRMGYFNDVSADVTITPEGRVLVFNVQEKAMIAEVQIEGNKALSRSDIEAVMGVKPKQILNAEKVKADVQKIKELYDSKGYYNAEVRDRIETSGPKDMRVVYHITEGQRLYIEKISFEGNKTYSDKELRNMLSTTERGIFSFFTDAGILKRDQLKQDVAKLNVFYLNNGFMNAQVGEPEISHDRKGIYVKIPITEGERYRVGKVEVTGDELTVSRSDLLAKMKITKKEHFDREAIMKDIEYLTQACNDEGYAYADVSPRTIPQEKSQSVDIVFDITKGKHVYFNRIEITGNTKTRDKVIRRELAIKEGALYNSTNLKKSYANLNRLRYFEEIDFQTEKGPDETKTDVNIRVKEKQTGLFSVGAGYSALEHAVLTAQISQQNLFGRGQILSLKANIGSATTMYELSFVEPYLMDLPLWSKFDIWNMEREYDSYDLDTKGVGFTLGYPLWPQYHITGFFSYRLSLDDVTDIDDDASKYVKDQEGENTTSGVTLTLARDTTDDNIFPSKGSKHSASVEFTGGPLGGDTGFTKYNVSSTWFFPLPLETVLGTRGRIGYIASRSGEKLPIYERFYLGGINSLRGLRDVGPKDDEGDVIGGTTMFNVNVDFVFPLIKNAGMKGVIFYDTGNAWDGGYHLGDMRHTAGLGIRWYSPIGPLRLEWGYVLDREDDEPASRWEFTMGMFM</sequence>
<dbReference type="InterPro" id="IPR010827">
    <property type="entry name" value="BamA/TamA_POTRA"/>
</dbReference>
<feature type="domain" description="POTRA" evidence="10">
    <location>
        <begin position="167"/>
        <end position="238"/>
    </location>
</feature>
<keyword evidence="6 9" id="KW-0472">Membrane</keyword>
<feature type="domain" description="POTRA" evidence="10">
    <location>
        <begin position="408"/>
        <end position="487"/>
    </location>
</feature>
<dbReference type="STRING" id="43775.SAMN04489760_10619"/>
<protein>
    <recommendedName>
        <fullName evidence="8">Outer membrane protein assembly factor BamA</fullName>
    </recommendedName>
</protein>
<name>A0A1H7W9D1_9BACT</name>
<comment type="subcellular location">
    <subcellularLocation>
        <location evidence="1">Membrane</location>
    </subcellularLocation>
</comment>
<feature type="domain" description="POTRA" evidence="10">
    <location>
        <begin position="319"/>
        <end position="405"/>
    </location>
</feature>
<dbReference type="InterPro" id="IPR034746">
    <property type="entry name" value="POTRA"/>
</dbReference>
<gene>
    <name evidence="11" type="ORF">SAMN04489760_10619</name>
</gene>
<dbReference type="Pfam" id="PF07244">
    <property type="entry name" value="POTRA"/>
    <property type="match status" value="5"/>
</dbReference>
<evidence type="ECO:0000256" key="7">
    <source>
        <dbReference type="ARBA" id="ARBA00023237"/>
    </source>
</evidence>
<dbReference type="GO" id="GO:0071709">
    <property type="term" value="P:membrane assembly"/>
    <property type="evidence" value="ECO:0007669"/>
    <property type="project" value="InterPro"/>
</dbReference>
<evidence type="ECO:0000313" key="11">
    <source>
        <dbReference type="EMBL" id="SEM18113.1"/>
    </source>
</evidence>
<keyword evidence="5" id="KW-0677">Repeat</keyword>
<dbReference type="Pfam" id="PF01103">
    <property type="entry name" value="Omp85"/>
    <property type="match status" value="1"/>
</dbReference>
<dbReference type="InterPro" id="IPR000184">
    <property type="entry name" value="Bac_surfAg_D15"/>
</dbReference>
<keyword evidence="12" id="KW-1185">Reference proteome</keyword>
<feature type="domain" description="POTRA" evidence="10">
    <location>
        <begin position="239"/>
        <end position="316"/>
    </location>
</feature>
<reference evidence="11 12" key="1">
    <citation type="submission" date="2016-10" db="EMBL/GenBank/DDBJ databases">
        <authorList>
            <person name="de Groot N.N."/>
        </authorList>
    </citation>
    <scope>NUCLEOTIDE SEQUENCE [LARGE SCALE GENOMIC DNA]</scope>
    <source>
        <strain evidence="11 12">DSM 8423</strain>
    </source>
</reference>
<keyword evidence="9" id="KW-1133">Transmembrane helix</keyword>
<evidence type="ECO:0000259" key="10">
    <source>
        <dbReference type="PROSITE" id="PS51779"/>
    </source>
</evidence>
<evidence type="ECO:0000256" key="1">
    <source>
        <dbReference type="ARBA" id="ARBA00004370"/>
    </source>
</evidence>
<proteinExistence type="inferred from homology"/>
<evidence type="ECO:0000256" key="6">
    <source>
        <dbReference type="ARBA" id="ARBA00023136"/>
    </source>
</evidence>
<dbReference type="EMBL" id="FOBS01000006">
    <property type="protein sequence ID" value="SEM18113.1"/>
    <property type="molecule type" value="Genomic_DNA"/>
</dbReference>
<dbReference type="Gene3D" id="3.10.20.310">
    <property type="entry name" value="membrane protein fhac"/>
    <property type="match status" value="5"/>
</dbReference>
<evidence type="ECO:0000256" key="2">
    <source>
        <dbReference type="ARBA" id="ARBA00022452"/>
    </source>
</evidence>
<feature type="transmembrane region" description="Helical" evidence="9">
    <location>
        <begin position="12"/>
        <end position="35"/>
    </location>
</feature>
<evidence type="ECO:0000256" key="3">
    <source>
        <dbReference type="ARBA" id="ARBA00022692"/>
    </source>
</evidence>
<dbReference type="Gene3D" id="2.40.160.50">
    <property type="entry name" value="membrane protein fhac: a member of the omp85/tpsb transporter family"/>
    <property type="match status" value="1"/>
</dbReference>
<feature type="domain" description="POTRA" evidence="10">
    <location>
        <begin position="490"/>
        <end position="563"/>
    </location>
</feature>
<dbReference type="InterPro" id="IPR023707">
    <property type="entry name" value="OM_assembly_BamA"/>
</dbReference>
<dbReference type="PIRSF" id="PIRSF006076">
    <property type="entry name" value="OM_assembly_OMP85"/>
    <property type="match status" value="1"/>
</dbReference>
<dbReference type="AlphaFoldDB" id="A0A1H7W9D1"/>
<dbReference type="Proteomes" id="UP000198744">
    <property type="component" value="Unassembled WGS sequence"/>
</dbReference>
<evidence type="ECO:0000256" key="5">
    <source>
        <dbReference type="ARBA" id="ARBA00022737"/>
    </source>
</evidence>
<evidence type="ECO:0000256" key="4">
    <source>
        <dbReference type="ARBA" id="ARBA00022729"/>
    </source>
</evidence>
<evidence type="ECO:0000256" key="8">
    <source>
        <dbReference type="NCBIfam" id="TIGR03303"/>
    </source>
</evidence>
<dbReference type="NCBIfam" id="TIGR03303">
    <property type="entry name" value="OM_YaeT"/>
    <property type="match status" value="1"/>
</dbReference>
<dbReference type="OrthoDB" id="9803054at2"/>
<keyword evidence="3 9" id="KW-0812">Transmembrane</keyword>
<evidence type="ECO:0000256" key="9">
    <source>
        <dbReference type="SAM" id="Phobius"/>
    </source>
</evidence>
<keyword evidence="2" id="KW-1134">Transmembrane beta strand</keyword>
<dbReference type="HAMAP" id="MF_01430">
    <property type="entry name" value="OM_assembly_BamA"/>
    <property type="match status" value="1"/>
</dbReference>
<dbReference type="InterPro" id="IPR039910">
    <property type="entry name" value="D15-like"/>
</dbReference>
<dbReference type="PROSITE" id="PS51779">
    <property type="entry name" value="POTRA"/>
    <property type="match status" value="5"/>
</dbReference>
<dbReference type="PANTHER" id="PTHR12815">
    <property type="entry name" value="SORTING AND ASSEMBLY MACHINERY SAMM50 PROTEIN FAMILY MEMBER"/>
    <property type="match status" value="1"/>
</dbReference>
<evidence type="ECO:0000313" key="12">
    <source>
        <dbReference type="Proteomes" id="UP000198744"/>
    </source>
</evidence>
<dbReference type="PANTHER" id="PTHR12815:SF23">
    <property type="entry name" value="OUTER MEMBRANE PROTEIN ASSEMBLY FACTOR BAMA"/>
    <property type="match status" value="1"/>
</dbReference>
<keyword evidence="7" id="KW-0998">Cell outer membrane</keyword>
<keyword evidence="4" id="KW-0732">Signal</keyword>